<dbReference type="AlphaFoldDB" id="A0A0D6JJS8"/>
<keyword evidence="1" id="KW-1133">Transmembrane helix</keyword>
<dbReference type="Proteomes" id="UP000033187">
    <property type="component" value="Chromosome 1"/>
</dbReference>
<keyword evidence="1" id="KW-0472">Membrane</keyword>
<evidence type="ECO:0000256" key="1">
    <source>
        <dbReference type="SAM" id="Phobius"/>
    </source>
</evidence>
<protein>
    <submittedName>
        <fullName evidence="2">Uncharacterized protein</fullName>
    </submittedName>
</protein>
<feature type="transmembrane region" description="Helical" evidence="1">
    <location>
        <begin position="16"/>
        <end position="35"/>
    </location>
</feature>
<reference evidence="3" key="1">
    <citation type="submission" date="2015-02" db="EMBL/GenBank/DDBJ databases">
        <authorList>
            <person name="Chooi Y.-H."/>
        </authorList>
    </citation>
    <scope>NUCLEOTIDE SEQUENCE [LARGE SCALE GENOMIC DNA]</scope>
    <source>
        <strain evidence="3">strain Y</strain>
    </source>
</reference>
<accession>A0A0D6JJS8</accession>
<organism evidence="2 3">
    <name type="scientific">Candidatus Filomicrobium marinum</name>
    <dbReference type="NCBI Taxonomy" id="1608628"/>
    <lineage>
        <taxon>Bacteria</taxon>
        <taxon>Pseudomonadati</taxon>
        <taxon>Pseudomonadota</taxon>
        <taxon>Alphaproteobacteria</taxon>
        <taxon>Hyphomicrobiales</taxon>
        <taxon>Hyphomicrobiaceae</taxon>
        <taxon>Filomicrobium</taxon>
    </lineage>
</organism>
<keyword evidence="3" id="KW-1185">Reference proteome</keyword>
<gene>
    <name evidence="2" type="ORF">YBN1229_v1_3323</name>
</gene>
<evidence type="ECO:0000313" key="2">
    <source>
        <dbReference type="EMBL" id="CPR21890.1"/>
    </source>
</evidence>
<proteinExistence type="predicted"/>
<name>A0A0D6JJS8_9HYPH</name>
<sequence length="63" mass="6821">MDLEAAKLLSGNICRYTMIAALGCLLLAALILVRVSLSSNPMPKDDVALNEPSPQFFAKTRLD</sequence>
<evidence type="ECO:0000313" key="3">
    <source>
        <dbReference type="Proteomes" id="UP000033187"/>
    </source>
</evidence>
<dbReference type="KEGG" id="fiy:BN1229_v1_3323"/>
<dbReference type="RefSeq" id="WP_046478445.1">
    <property type="nucleotide sequence ID" value="NZ_LN829118.1"/>
</dbReference>
<dbReference type="EMBL" id="LN829119">
    <property type="protein sequence ID" value="CPR21890.1"/>
    <property type="molecule type" value="Genomic_DNA"/>
</dbReference>
<keyword evidence="1" id="KW-0812">Transmembrane</keyword>
<dbReference type="KEGG" id="fil:BN1229_v1_2594"/>